<gene>
    <name evidence="19" type="ORF">ARC20_07320</name>
</gene>
<evidence type="ECO:0000256" key="13">
    <source>
        <dbReference type="ARBA" id="ARBA00023237"/>
    </source>
</evidence>
<keyword evidence="6 14" id="KW-0812">Transmembrane</keyword>
<evidence type="ECO:0000256" key="6">
    <source>
        <dbReference type="ARBA" id="ARBA00022692"/>
    </source>
</evidence>
<keyword evidence="10 16" id="KW-0798">TonB box</keyword>
<keyword evidence="3 14" id="KW-0813">Transport</keyword>
<dbReference type="Gene3D" id="2.40.170.20">
    <property type="entry name" value="TonB-dependent receptor, beta-barrel domain"/>
    <property type="match status" value="1"/>
</dbReference>
<evidence type="ECO:0000256" key="11">
    <source>
        <dbReference type="ARBA" id="ARBA00023136"/>
    </source>
</evidence>
<comment type="caution">
    <text evidence="19">The sequence shown here is derived from an EMBL/GenBank/DDBJ whole genome shotgun (WGS) entry which is preliminary data.</text>
</comment>
<dbReference type="SUPFAM" id="SSF56935">
    <property type="entry name" value="Porins"/>
    <property type="match status" value="1"/>
</dbReference>
<dbReference type="EMBL" id="LLXU01000060">
    <property type="protein sequence ID" value="KRG45857.1"/>
    <property type="molecule type" value="Genomic_DNA"/>
</dbReference>
<comment type="similarity">
    <text evidence="2 14 16">Belongs to the TonB-dependent receptor family.</text>
</comment>
<dbReference type="InterPro" id="IPR010917">
    <property type="entry name" value="TonB_rcpt_CS"/>
</dbReference>
<dbReference type="InterPro" id="IPR012910">
    <property type="entry name" value="Plug_dom"/>
</dbReference>
<keyword evidence="9" id="KW-0406">Ion transport</keyword>
<dbReference type="PROSITE" id="PS01156">
    <property type="entry name" value="TONB_DEPENDENT_REC_2"/>
    <property type="match status" value="1"/>
</dbReference>
<dbReference type="PANTHER" id="PTHR32552:SF68">
    <property type="entry name" value="FERRICHROME OUTER MEMBRANE TRANSPORTER_PHAGE RECEPTOR"/>
    <property type="match status" value="1"/>
</dbReference>
<evidence type="ECO:0000256" key="3">
    <source>
        <dbReference type="ARBA" id="ARBA00022448"/>
    </source>
</evidence>
<dbReference type="PROSITE" id="PS52016">
    <property type="entry name" value="TONB_DEPENDENT_REC_3"/>
    <property type="match status" value="1"/>
</dbReference>
<dbReference type="GO" id="GO:0015344">
    <property type="term" value="F:siderophore uptake transmembrane transporter activity"/>
    <property type="evidence" value="ECO:0007669"/>
    <property type="project" value="TreeGrafter"/>
</dbReference>
<dbReference type="InterPro" id="IPR036942">
    <property type="entry name" value="Beta-barrel_TonB_sf"/>
</dbReference>
<dbReference type="InterPro" id="IPR010105">
    <property type="entry name" value="TonB_sidphr_rcpt"/>
</dbReference>
<dbReference type="InterPro" id="IPR039426">
    <property type="entry name" value="TonB-dep_rcpt-like"/>
</dbReference>
<comment type="subcellular location">
    <subcellularLocation>
        <location evidence="1 14">Cell outer membrane</location>
        <topology evidence="1 14">Multi-pass membrane protein</topology>
    </subcellularLocation>
</comment>
<evidence type="ECO:0000256" key="9">
    <source>
        <dbReference type="ARBA" id="ARBA00023065"/>
    </source>
</evidence>
<accession>A0A0R0AX19</accession>
<sequence length="689" mass="76644">MGASESTVVELERVQVQGRARTLYRADDAAVATRSDTPLPLVPQSVQVLPRQLIDDQAARQVTDLYRNIAGLSQFNYASVMLRGFRQENVLYDGLRGDPYGGLTVPQLFTIERVEVLKGPSGAVFGSGDPGGVINYVTRKPLHTTARTLRLQLGNEDFGAASFEATGPWQRLPALRYRAALYADGQAGPRWNANSGNRIADLGLALSVAEHGELSLQYTALAQDLGGNRLRGVPVDDDGRFLADPRWNQNEADDFQRLRSEVTLARFTLSPTPAWDLDAAIRWTTSRDEQIYHEPRGLIDRNGDGVANWMTRELRHQHRSNDTLATAFNALWRVATGTVEHKLGAGVDYLRGRQSFHGQTARTDSDRRRPGPVPGIALHDPRYRLTSFRDYGLARLPWTREPASSLRKGIYLQDELTTPSRWYLLAGLRWDSFEDIDGNTGQRSSGSDLSWRLGATWRANAHLNVYANLASGFMPQAAASQRAAVGGPFDPQRSRQWEAGLKASPFGERLSLNAALYRIERSNILQATGQSIDGIDQMRPLGLVRSQGAELELLADLGERWALSLAYAYNDARVLRAGQDGITDGVGERFANAPRNTFGSWIRYDIPAWSSALGLGAEYMGERVSLQGQRIRPYTLFDASWQTQAAGWQWQLSLKNLFNRVYAASGHTRRNGHFPGEPRRIYLQATYAF</sequence>
<keyword evidence="20" id="KW-1185">Reference proteome</keyword>
<feature type="domain" description="TonB-dependent receptor-like beta-barrel" evidence="17">
    <location>
        <begin position="218"/>
        <end position="657"/>
    </location>
</feature>
<feature type="domain" description="TonB-dependent receptor plug" evidence="18">
    <location>
        <begin position="42"/>
        <end position="133"/>
    </location>
</feature>
<proteinExistence type="inferred from homology"/>
<evidence type="ECO:0000256" key="15">
    <source>
        <dbReference type="PROSITE-ProRule" id="PRU10144"/>
    </source>
</evidence>
<evidence type="ECO:0000313" key="19">
    <source>
        <dbReference type="EMBL" id="KRG45857.1"/>
    </source>
</evidence>
<reference evidence="19 20" key="1">
    <citation type="submission" date="2015-10" db="EMBL/GenBank/DDBJ databases">
        <title>Genome sequencing and analysis of members of genus Stenotrophomonas.</title>
        <authorList>
            <person name="Patil P.P."/>
            <person name="Midha S."/>
            <person name="Patil P.B."/>
        </authorList>
    </citation>
    <scope>NUCLEOTIDE SEQUENCE [LARGE SCALE GENOMIC DNA]</scope>
    <source>
        <strain evidence="19 20">JCM 16536</strain>
    </source>
</reference>
<dbReference type="GO" id="GO:0038023">
    <property type="term" value="F:signaling receptor activity"/>
    <property type="evidence" value="ECO:0007669"/>
    <property type="project" value="InterPro"/>
</dbReference>
<evidence type="ECO:0000256" key="4">
    <source>
        <dbReference type="ARBA" id="ARBA00022452"/>
    </source>
</evidence>
<evidence type="ECO:0000256" key="12">
    <source>
        <dbReference type="ARBA" id="ARBA00023170"/>
    </source>
</evidence>
<evidence type="ECO:0000256" key="14">
    <source>
        <dbReference type="PROSITE-ProRule" id="PRU01360"/>
    </source>
</evidence>
<dbReference type="Pfam" id="PF07715">
    <property type="entry name" value="Plug"/>
    <property type="match status" value="1"/>
</dbReference>
<dbReference type="GO" id="GO:0009279">
    <property type="term" value="C:cell outer membrane"/>
    <property type="evidence" value="ECO:0007669"/>
    <property type="project" value="UniProtKB-SubCell"/>
</dbReference>
<feature type="short sequence motif" description="TonB C-terminal box" evidence="15">
    <location>
        <begin position="672"/>
        <end position="689"/>
    </location>
</feature>
<keyword evidence="8" id="KW-0408">Iron</keyword>
<name>A0A0R0AX19_9GAMM</name>
<evidence type="ECO:0000256" key="1">
    <source>
        <dbReference type="ARBA" id="ARBA00004571"/>
    </source>
</evidence>
<evidence type="ECO:0000256" key="8">
    <source>
        <dbReference type="ARBA" id="ARBA00023004"/>
    </source>
</evidence>
<dbReference type="CDD" id="cd01347">
    <property type="entry name" value="ligand_gated_channel"/>
    <property type="match status" value="1"/>
</dbReference>
<protein>
    <submittedName>
        <fullName evidence="19">Ligand-gated channel</fullName>
    </submittedName>
</protein>
<dbReference type="GO" id="GO:0015891">
    <property type="term" value="P:siderophore transport"/>
    <property type="evidence" value="ECO:0007669"/>
    <property type="project" value="InterPro"/>
</dbReference>
<organism evidence="19 20">
    <name type="scientific">Stenotrophomonas panacihumi</name>
    <dbReference type="NCBI Taxonomy" id="676599"/>
    <lineage>
        <taxon>Bacteria</taxon>
        <taxon>Pseudomonadati</taxon>
        <taxon>Pseudomonadota</taxon>
        <taxon>Gammaproteobacteria</taxon>
        <taxon>Lysobacterales</taxon>
        <taxon>Lysobacteraceae</taxon>
        <taxon>Stenotrophomonas</taxon>
    </lineage>
</organism>
<evidence type="ECO:0000259" key="17">
    <source>
        <dbReference type="Pfam" id="PF00593"/>
    </source>
</evidence>
<dbReference type="Proteomes" id="UP000051802">
    <property type="component" value="Unassembled WGS sequence"/>
</dbReference>
<evidence type="ECO:0000256" key="2">
    <source>
        <dbReference type="ARBA" id="ARBA00009810"/>
    </source>
</evidence>
<keyword evidence="11 14" id="KW-0472">Membrane</keyword>
<dbReference type="InterPro" id="IPR000531">
    <property type="entry name" value="Beta-barrel_TonB"/>
</dbReference>
<dbReference type="InterPro" id="IPR037066">
    <property type="entry name" value="Plug_dom_sf"/>
</dbReference>
<dbReference type="PANTHER" id="PTHR32552">
    <property type="entry name" value="FERRICHROME IRON RECEPTOR-RELATED"/>
    <property type="match status" value="1"/>
</dbReference>
<evidence type="ECO:0000259" key="18">
    <source>
        <dbReference type="Pfam" id="PF07715"/>
    </source>
</evidence>
<evidence type="ECO:0000313" key="20">
    <source>
        <dbReference type="Proteomes" id="UP000051802"/>
    </source>
</evidence>
<keyword evidence="7" id="KW-0732">Signal</keyword>
<dbReference type="AlphaFoldDB" id="A0A0R0AX19"/>
<keyword evidence="13 14" id="KW-0998">Cell outer membrane</keyword>
<dbReference type="Pfam" id="PF00593">
    <property type="entry name" value="TonB_dep_Rec_b-barrel"/>
    <property type="match status" value="1"/>
</dbReference>
<dbReference type="STRING" id="676599.ARC20_07320"/>
<evidence type="ECO:0000256" key="7">
    <source>
        <dbReference type="ARBA" id="ARBA00022729"/>
    </source>
</evidence>
<evidence type="ECO:0000256" key="10">
    <source>
        <dbReference type="ARBA" id="ARBA00023077"/>
    </source>
</evidence>
<evidence type="ECO:0000256" key="16">
    <source>
        <dbReference type="RuleBase" id="RU003357"/>
    </source>
</evidence>
<dbReference type="Gene3D" id="2.170.130.10">
    <property type="entry name" value="TonB-dependent receptor, plug domain"/>
    <property type="match status" value="1"/>
</dbReference>
<keyword evidence="5" id="KW-0410">Iron transport</keyword>
<evidence type="ECO:0000256" key="5">
    <source>
        <dbReference type="ARBA" id="ARBA00022496"/>
    </source>
</evidence>
<dbReference type="NCBIfam" id="TIGR01783">
    <property type="entry name" value="TonB-siderophor"/>
    <property type="match status" value="1"/>
</dbReference>
<keyword evidence="4 14" id="KW-1134">Transmembrane beta strand</keyword>
<keyword evidence="12" id="KW-0675">Receptor</keyword>